<dbReference type="EMBL" id="CP063164">
    <property type="protein sequence ID" value="QOR62327.1"/>
    <property type="molecule type" value="Genomic_DNA"/>
</dbReference>
<dbReference type="SUPFAM" id="SSF52317">
    <property type="entry name" value="Class I glutamine amidotransferase-like"/>
    <property type="match status" value="1"/>
</dbReference>
<organism evidence="13 14">
    <name type="scientific">Sulfurovum indicum</name>
    <dbReference type="NCBI Taxonomy" id="2779528"/>
    <lineage>
        <taxon>Bacteria</taxon>
        <taxon>Pseudomonadati</taxon>
        <taxon>Campylobacterota</taxon>
        <taxon>Epsilonproteobacteria</taxon>
        <taxon>Campylobacterales</taxon>
        <taxon>Sulfurovaceae</taxon>
        <taxon>Sulfurovum</taxon>
    </lineage>
</organism>
<evidence type="ECO:0000256" key="10">
    <source>
        <dbReference type="HAMAP-Rule" id="MF_00278"/>
    </source>
</evidence>
<dbReference type="InterPro" id="IPR010139">
    <property type="entry name" value="Imidazole-glycPsynth_HisH"/>
</dbReference>
<evidence type="ECO:0000256" key="6">
    <source>
        <dbReference type="ARBA" id="ARBA00023102"/>
    </source>
</evidence>
<dbReference type="AlphaFoldDB" id="A0A7M1S4I9"/>
<dbReference type="InterPro" id="IPR029062">
    <property type="entry name" value="Class_I_gatase-like"/>
</dbReference>
<dbReference type="GO" id="GO:0005737">
    <property type="term" value="C:cytoplasm"/>
    <property type="evidence" value="ECO:0007669"/>
    <property type="project" value="UniProtKB-SubCell"/>
</dbReference>
<keyword evidence="14" id="KW-1185">Reference proteome</keyword>
<dbReference type="CDD" id="cd01748">
    <property type="entry name" value="GATase1_IGP_Synthase"/>
    <property type="match status" value="1"/>
</dbReference>
<dbReference type="PIRSF" id="PIRSF000495">
    <property type="entry name" value="Amidotransf_hisH"/>
    <property type="match status" value="1"/>
</dbReference>
<proteinExistence type="inferred from homology"/>
<feature type="active site" description="Nucleophile" evidence="10 11">
    <location>
        <position position="79"/>
    </location>
</feature>
<dbReference type="GO" id="GO:0000105">
    <property type="term" value="P:L-histidine biosynthetic process"/>
    <property type="evidence" value="ECO:0007669"/>
    <property type="project" value="UniProtKB-UniRule"/>
</dbReference>
<sequence>MIGIVDYNMGNLASVINAFKKVGAAAVLESDPAKLDRYDKLILPGVGAFGDAMAHLQSNGMDKAVKAFAASGKPLLGICLGMQLLFESSEEFGTHQGLGLIPGKIVAFEEKSFDHPLKVPHMGWNELFVQTSTPDAKRSTLFEGLPDEFYLYFVHSYHAVCNDAYAIGKTYYGYEFVSAVQNENVFGIQPHPEKSHENGLRIIENFIKL</sequence>
<evidence type="ECO:0000259" key="12">
    <source>
        <dbReference type="Pfam" id="PF00117"/>
    </source>
</evidence>
<dbReference type="KEGG" id="sinu:IMZ28_02295"/>
<evidence type="ECO:0000256" key="1">
    <source>
        <dbReference type="ARBA" id="ARBA00005091"/>
    </source>
</evidence>
<protein>
    <recommendedName>
        <fullName evidence="10">Imidazole glycerol phosphate synthase subunit HisH</fullName>
        <ecNumber evidence="10">4.3.2.10</ecNumber>
    </recommendedName>
    <alternativeName>
        <fullName evidence="10">IGP synthase glutaminase subunit</fullName>
        <ecNumber evidence="10">3.5.1.2</ecNumber>
    </alternativeName>
    <alternativeName>
        <fullName evidence="10">IGP synthase subunit HisH</fullName>
    </alternativeName>
    <alternativeName>
        <fullName evidence="10">ImGP synthase subunit HisH</fullName>
        <shortName evidence="10">IGPS subunit HisH</shortName>
    </alternativeName>
</protein>
<dbReference type="GO" id="GO:0000107">
    <property type="term" value="F:imidazoleglycerol-phosphate synthase activity"/>
    <property type="evidence" value="ECO:0007669"/>
    <property type="project" value="UniProtKB-UniRule"/>
</dbReference>
<comment type="function">
    <text evidence="10">IGPS catalyzes the conversion of PRFAR and glutamine to IGP, AICAR and glutamate. The HisH subunit catalyzes the hydrolysis of glutamine to glutamate and ammonia as part of the synthesis of IGP and AICAR. The resulting ammonia molecule is channeled to the active site of HisF.</text>
</comment>
<feature type="active site" evidence="10 11">
    <location>
        <position position="193"/>
    </location>
</feature>
<dbReference type="EC" id="4.3.2.10" evidence="10"/>
<comment type="subunit">
    <text evidence="2 10">Heterodimer of HisH and HisF.</text>
</comment>
<evidence type="ECO:0000256" key="9">
    <source>
        <dbReference type="ARBA" id="ARBA00049534"/>
    </source>
</evidence>
<dbReference type="PROSITE" id="PS51273">
    <property type="entry name" value="GATASE_TYPE_1"/>
    <property type="match status" value="1"/>
</dbReference>
<name>A0A7M1S4I9_9BACT</name>
<dbReference type="EC" id="3.5.1.2" evidence="10"/>
<dbReference type="PROSITE" id="PS51274">
    <property type="entry name" value="GATASE_COBBQ"/>
    <property type="match status" value="1"/>
</dbReference>
<accession>A0A7M1S4I9</accession>
<comment type="catalytic activity">
    <reaction evidence="9 10">
        <text>L-glutamine + H2O = L-glutamate + NH4(+)</text>
        <dbReference type="Rhea" id="RHEA:15889"/>
        <dbReference type="ChEBI" id="CHEBI:15377"/>
        <dbReference type="ChEBI" id="CHEBI:28938"/>
        <dbReference type="ChEBI" id="CHEBI:29985"/>
        <dbReference type="ChEBI" id="CHEBI:58359"/>
        <dbReference type="EC" id="3.5.1.2"/>
    </reaction>
</comment>
<keyword evidence="6 10" id="KW-0368">Histidine biosynthesis</keyword>
<dbReference type="InterPro" id="IPR017926">
    <property type="entry name" value="GATASE"/>
</dbReference>
<evidence type="ECO:0000256" key="5">
    <source>
        <dbReference type="ARBA" id="ARBA00022962"/>
    </source>
</evidence>
<dbReference type="GO" id="GO:0016829">
    <property type="term" value="F:lyase activity"/>
    <property type="evidence" value="ECO:0007669"/>
    <property type="project" value="UniProtKB-KW"/>
</dbReference>
<evidence type="ECO:0000256" key="11">
    <source>
        <dbReference type="PIRSR" id="PIRSR000495-1"/>
    </source>
</evidence>
<dbReference type="Gene3D" id="3.40.50.880">
    <property type="match status" value="1"/>
</dbReference>
<keyword evidence="7 10" id="KW-0456">Lyase</keyword>
<comment type="catalytic activity">
    <reaction evidence="8 10">
        <text>5-[(5-phospho-1-deoxy-D-ribulos-1-ylimino)methylamino]-1-(5-phospho-beta-D-ribosyl)imidazole-4-carboxamide + L-glutamine = D-erythro-1-(imidazol-4-yl)glycerol 3-phosphate + 5-amino-1-(5-phospho-beta-D-ribosyl)imidazole-4-carboxamide + L-glutamate + H(+)</text>
        <dbReference type="Rhea" id="RHEA:24793"/>
        <dbReference type="ChEBI" id="CHEBI:15378"/>
        <dbReference type="ChEBI" id="CHEBI:29985"/>
        <dbReference type="ChEBI" id="CHEBI:58278"/>
        <dbReference type="ChEBI" id="CHEBI:58359"/>
        <dbReference type="ChEBI" id="CHEBI:58475"/>
        <dbReference type="ChEBI" id="CHEBI:58525"/>
        <dbReference type="EC" id="4.3.2.10"/>
    </reaction>
</comment>
<evidence type="ECO:0000313" key="13">
    <source>
        <dbReference type="EMBL" id="QOR62327.1"/>
    </source>
</evidence>
<dbReference type="UniPathway" id="UPA00031">
    <property type="reaction ID" value="UER00010"/>
</dbReference>
<keyword evidence="4 10" id="KW-0378">Hydrolase</keyword>
<dbReference type="GO" id="GO:0004359">
    <property type="term" value="F:glutaminase activity"/>
    <property type="evidence" value="ECO:0007669"/>
    <property type="project" value="UniProtKB-EC"/>
</dbReference>
<evidence type="ECO:0000256" key="4">
    <source>
        <dbReference type="ARBA" id="ARBA00022801"/>
    </source>
</evidence>
<evidence type="ECO:0000256" key="7">
    <source>
        <dbReference type="ARBA" id="ARBA00023239"/>
    </source>
</evidence>
<reference evidence="13 14" key="1">
    <citation type="submission" date="2020-10" db="EMBL/GenBank/DDBJ databases">
        <title>The genome of sulfurovum sp.</title>
        <authorList>
            <person name="Xie S."/>
            <person name="Shao Z."/>
            <person name="Jiang L."/>
        </authorList>
    </citation>
    <scope>NUCLEOTIDE SEQUENCE [LARGE SCALE GENOMIC DNA]</scope>
    <source>
        <strain evidence="13 14">ST-419</strain>
    </source>
</reference>
<dbReference type="PANTHER" id="PTHR42701">
    <property type="entry name" value="IMIDAZOLE GLYCEROL PHOSPHATE SYNTHASE SUBUNIT HISH"/>
    <property type="match status" value="1"/>
</dbReference>
<feature type="active site" evidence="10 11">
    <location>
        <position position="191"/>
    </location>
</feature>
<keyword evidence="10" id="KW-0963">Cytoplasm</keyword>
<comment type="subcellular location">
    <subcellularLocation>
        <location evidence="10">Cytoplasm</location>
    </subcellularLocation>
</comment>
<keyword evidence="5 10" id="KW-0315">Glutamine amidotransferase</keyword>
<feature type="domain" description="Glutamine amidotransferase" evidence="12">
    <location>
        <begin position="4"/>
        <end position="207"/>
    </location>
</feature>
<evidence type="ECO:0000256" key="8">
    <source>
        <dbReference type="ARBA" id="ARBA00047838"/>
    </source>
</evidence>
<dbReference type="Proteomes" id="UP000595074">
    <property type="component" value="Chromosome"/>
</dbReference>
<evidence type="ECO:0000313" key="14">
    <source>
        <dbReference type="Proteomes" id="UP000595074"/>
    </source>
</evidence>
<dbReference type="NCBIfam" id="TIGR01855">
    <property type="entry name" value="IMP_synth_hisH"/>
    <property type="match status" value="1"/>
</dbReference>
<evidence type="ECO:0000256" key="2">
    <source>
        <dbReference type="ARBA" id="ARBA00011152"/>
    </source>
</evidence>
<keyword evidence="3 10" id="KW-0028">Amino-acid biosynthesis</keyword>
<dbReference type="Pfam" id="PF00117">
    <property type="entry name" value="GATase"/>
    <property type="match status" value="1"/>
</dbReference>
<gene>
    <name evidence="10 13" type="primary">hisH</name>
    <name evidence="13" type="ORF">IMZ28_02295</name>
</gene>
<dbReference type="PANTHER" id="PTHR42701:SF1">
    <property type="entry name" value="IMIDAZOLE GLYCEROL PHOSPHATE SYNTHASE SUBUNIT HISH"/>
    <property type="match status" value="1"/>
</dbReference>
<dbReference type="HAMAP" id="MF_00278">
    <property type="entry name" value="HisH"/>
    <property type="match status" value="1"/>
</dbReference>
<evidence type="ECO:0000256" key="3">
    <source>
        <dbReference type="ARBA" id="ARBA00022605"/>
    </source>
</evidence>
<dbReference type="RefSeq" id="WP_197549045.1">
    <property type="nucleotide sequence ID" value="NZ_CP063164.1"/>
</dbReference>
<comment type="pathway">
    <text evidence="1 10">Amino-acid biosynthesis; L-histidine biosynthesis; L-histidine from 5-phospho-alpha-D-ribose 1-diphosphate: step 5/9.</text>
</comment>